<organism evidence="1 2">
    <name type="scientific">Poseidoniales virus YSH_150918</name>
    <dbReference type="NCBI Taxonomy" id="3071324"/>
    <lineage>
        <taxon>Viruses</taxon>
        <taxon>Duplodnaviria</taxon>
        <taxon>Heunggongvirae</taxon>
        <taxon>Uroviricota</taxon>
        <taxon>Caudoviricetes</taxon>
        <taxon>Magrovirales</taxon>
        <taxon>Aoguangviridae</taxon>
        <taxon>Aobingvirus</taxon>
        <taxon>Aobingvirus yangshanense</taxon>
    </lineage>
</organism>
<keyword evidence="2" id="KW-1185">Reference proteome</keyword>
<sequence length="125" mass="15017">MTWKNILKRDDEREDLEIKLEQLVEDWGENHALEDFEYFADRNGPNLNGVEIDVTFEDNYYGEEDLSQEEKFEDDKGYYLINFASEKYEEFAVADYTYTNGYEVHEFYPERLDINELKEAIKALQ</sequence>
<dbReference type="GeneID" id="80545159"/>
<accession>A0A976YFC3</accession>
<protein>
    <submittedName>
        <fullName evidence="1">Uncharacterized protein</fullName>
    </submittedName>
</protein>
<dbReference type="KEGG" id="vg:80545159"/>
<name>A0A976YFC3_9CAUD</name>
<reference evidence="1 2" key="1">
    <citation type="submission" date="2022-05" db="EMBL/GenBank/DDBJ databases">
        <title>Diverse viruses of marine archaea discovered using metagenomics.</title>
        <authorList>
            <person name="Zhou Y."/>
        </authorList>
    </citation>
    <scope>NUCLEOTIDE SEQUENCE [LARGE SCALE GENOMIC DNA]</scope>
    <source>
        <strain evidence="1">YSH_150918</strain>
    </source>
</reference>
<evidence type="ECO:0000313" key="1">
    <source>
        <dbReference type="EMBL" id="UVF62547.1"/>
    </source>
</evidence>
<dbReference type="Proteomes" id="UP001157002">
    <property type="component" value="Segment"/>
</dbReference>
<dbReference type="EMBL" id="ON649702">
    <property type="protein sequence ID" value="UVF62547.1"/>
    <property type="molecule type" value="Genomic_DNA"/>
</dbReference>
<dbReference type="RefSeq" id="YP_010806069.1">
    <property type="nucleotide sequence ID" value="NC_077214.1"/>
</dbReference>
<proteinExistence type="predicted"/>
<evidence type="ECO:0000313" key="2">
    <source>
        <dbReference type="Proteomes" id="UP001157002"/>
    </source>
</evidence>